<sequence length="300" mass="34980">MKRRNEEKSSFTKRMVGEEDETVKKLVKNIKVNPSEESKEKIFQRTMVELEYTRKKHTRIQRFARIFKSMGALTSIGIAAILLISFIVHDTNLDPTVVEFEHGEEMNAGDENLVLPEDQASSSEEKRNIDDYGESRRQEYKDIITYPEGMERVASYQLLDSNLLPFSTYYPADWEEESMVKNGVRGIRLSPPQGPMNQIEIVFFPKDTTSDEVIQEFDRIVLNELGEETEEESQEELAQWAITSTIFRGDMIGTITLGHANDFYFYIKNQHEPEWGDGWYPIKQVLLDEWQWKDNGRTLE</sequence>
<dbReference type="EMBL" id="JRJU01000011">
    <property type="protein sequence ID" value="KHF40180.1"/>
    <property type="molecule type" value="Genomic_DNA"/>
</dbReference>
<dbReference type="eggNOG" id="ENOG50347GB">
    <property type="taxonomic scope" value="Bacteria"/>
</dbReference>
<gene>
    <name evidence="3" type="ORF">LQ50_10555</name>
</gene>
<feature type="region of interest" description="Disordered" evidence="1">
    <location>
        <begin position="108"/>
        <end position="129"/>
    </location>
</feature>
<dbReference type="Proteomes" id="UP000030832">
    <property type="component" value="Unassembled WGS sequence"/>
</dbReference>
<keyword evidence="2" id="KW-1133">Transmembrane helix</keyword>
<organism evidence="3 4">
    <name type="scientific">Halalkalibacter okhensis</name>
    <dbReference type="NCBI Taxonomy" id="333138"/>
    <lineage>
        <taxon>Bacteria</taxon>
        <taxon>Bacillati</taxon>
        <taxon>Bacillota</taxon>
        <taxon>Bacilli</taxon>
        <taxon>Bacillales</taxon>
        <taxon>Bacillaceae</taxon>
        <taxon>Halalkalibacter</taxon>
    </lineage>
</organism>
<protein>
    <submittedName>
        <fullName evidence="3">Uncharacterized protein</fullName>
    </submittedName>
</protein>
<reference evidence="3 4" key="1">
    <citation type="submission" date="2014-09" db="EMBL/GenBank/DDBJ databases">
        <title>Genome sequencing and annotation of Bacillus Okhensis strain Kh10-101T.</title>
        <authorList>
            <person name="Prakash J.S."/>
        </authorList>
    </citation>
    <scope>NUCLEOTIDE SEQUENCE [LARGE SCALE GENOMIC DNA]</scope>
    <source>
        <strain evidence="4">Kh10-101T</strain>
    </source>
</reference>
<evidence type="ECO:0000313" key="3">
    <source>
        <dbReference type="EMBL" id="KHF40180.1"/>
    </source>
</evidence>
<name>A0A0B0IFU3_9BACI</name>
<accession>A0A0B0IFU3</accession>
<dbReference type="RefSeq" id="WP_034628721.1">
    <property type="nucleotide sequence ID" value="NZ_JRJU01000011.1"/>
</dbReference>
<evidence type="ECO:0000256" key="1">
    <source>
        <dbReference type="SAM" id="MobiDB-lite"/>
    </source>
</evidence>
<keyword evidence="4" id="KW-1185">Reference proteome</keyword>
<dbReference type="OrthoDB" id="5637at2"/>
<comment type="caution">
    <text evidence="3">The sequence shown here is derived from an EMBL/GenBank/DDBJ whole genome shotgun (WGS) entry which is preliminary data.</text>
</comment>
<evidence type="ECO:0000256" key="2">
    <source>
        <dbReference type="SAM" id="Phobius"/>
    </source>
</evidence>
<keyword evidence="2" id="KW-0812">Transmembrane</keyword>
<keyword evidence="2" id="KW-0472">Membrane</keyword>
<dbReference type="AlphaFoldDB" id="A0A0B0IFU3"/>
<proteinExistence type="predicted"/>
<dbReference type="STRING" id="333138.LQ50_10555"/>
<evidence type="ECO:0000313" key="4">
    <source>
        <dbReference type="Proteomes" id="UP000030832"/>
    </source>
</evidence>
<feature type="transmembrane region" description="Helical" evidence="2">
    <location>
        <begin position="66"/>
        <end position="88"/>
    </location>
</feature>